<feature type="region of interest" description="Disordered" evidence="1">
    <location>
        <begin position="1"/>
        <end position="23"/>
    </location>
</feature>
<accession>A0ABM7ZTN2</accession>
<name>A0ABM7ZTN2_STRNI</name>
<protein>
    <submittedName>
        <fullName evidence="2">Uncharacterized protein</fullName>
    </submittedName>
</protein>
<reference evidence="2" key="1">
    <citation type="submission" date="2022-06" db="EMBL/GenBank/DDBJ databases">
        <title>Complete genome sequence of Streptomyces nigrescens HEK616.</title>
        <authorList>
            <person name="Asamizu S."/>
            <person name="Onaka H."/>
        </authorList>
    </citation>
    <scope>NUCLEOTIDE SEQUENCE</scope>
    <source>
        <strain evidence="2">HEK616</strain>
    </source>
</reference>
<dbReference type="EMBL" id="AP026073">
    <property type="protein sequence ID" value="BDM69742.1"/>
    <property type="molecule type" value="Genomic_DNA"/>
</dbReference>
<organism evidence="2 3">
    <name type="scientific">Streptomyces nigrescens</name>
    <dbReference type="NCBI Taxonomy" id="1920"/>
    <lineage>
        <taxon>Bacteria</taxon>
        <taxon>Bacillati</taxon>
        <taxon>Actinomycetota</taxon>
        <taxon>Actinomycetes</taxon>
        <taxon>Kitasatosporales</taxon>
        <taxon>Streptomycetaceae</taxon>
        <taxon>Streptomyces</taxon>
    </lineage>
</organism>
<dbReference type="RefSeq" id="WP_261957576.1">
    <property type="nucleotide sequence ID" value="NZ_AP026073.1"/>
</dbReference>
<sequence>MAAMTKDTITAGPASGTAESSAKKMPVPMVAPIPIIVSWKSPTVRRSPPAPCESVVKVCNGLRLSIC</sequence>
<evidence type="ECO:0000256" key="1">
    <source>
        <dbReference type="SAM" id="MobiDB-lite"/>
    </source>
</evidence>
<evidence type="ECO:0000313" key="2">
    <source>
        <dbReference type="EMBL" id="BDM69742.1"/>
    </source>
</evidence>
<keyword evidence="3" id="KW-1185">Reference proteome</keyword>
<dbReference type="Proteomes" id="UP001059597">
    <property type="component" value="Chromosome"/>
</dbReference>
<proteinExistence type="predicted"/>
<evidence type="ECO:0000313" key="3">
    <source>
        <dbReference type="Proteomes" id="UP001059597"/>
    </source>
</evidence>
<gene>
    <name evidence="2" type="ORF">HEK616_32290</name>
</gene>